<comment type="similarity">
    <text evidence="5">In the N-terminal section; belongs to the DHNA family.</text>
</comment>
<evidence type="ECO:0000256" key="5">
    <source>
        <dbReference type="ARBA" id="ARBA00009640"/>
    </source>
</evidence>
<dbReference type="Pfam" id="PF01288">
    <property type="entry name" value="HPPK"/>
    <property type="match status" value="1"/>
</dbReference>
<evidence type="ECO:0000256" key="4">
    <source>
        <dbReference type="ARBA" id="ARBA00005708"/>
    </source>
</evidence>
<keyword evidence="9" id="KW-0547">Nucleotide-binding</keyword>
<dbReference type="GO" id="GO:0003848">
    <property type="term" value="F:2-amino-4-hydroxy-6-hydroxymethyldihydropteridine diphosphokinase activity"/>
    <property type="evidence" value="ECO:0007669"/>
    <property type="project" value="UniProtKB-EC"/>
</dbReference>
<evidence type="ECO:0000256" key="1">
    <source>
        <dbReference type="ARBA" id="ARBA00001353"/>
    </source>
</evidence>
<dbReference type="GO" id="GO:0046656">
    <property type="term" value="P:folic acid biosynthetic process"/>
    <property type="evidence" value="ECO:0007669"/>
    <property type="project" value="UniProtKB-KW"/>
</dbReference>
<evidence type="ECO:0000256" key="3">
    <source>
        <dbReference type="ARBA" id="ARBA00005051"/>
    </source>
</evidence>
<keyword evidence="13" id="KW-0456">Lyase</keyword>
<dbReference type="SMART" id="SM00905">
    <property type="entry name" value="FolB"/>
    <property type="match status" value="2"/>
</dbReference>
<organism evidence="17 18">
    <name type="scientific">Olpidium bornovanus</name>
    <dbReference type="NCBI Taxonomy" id="278681"/>
    <lineage>
        <taxon>Eukaryota</taxon>
        <taxon>Fungi</taxon>
        <taxon>Fungi incertae sedis</taxon>
        <taxon>Olpidiomycota</taxon>
        <taxon>Olpidiomycotina</taxon>
        <taxon>Olpidiomycetes</taxon>
        <taxon>Olpidiales</taxon>
        <taxon>Olpidiaceae</taxon>
        <taxon>Olpidium</taxon>
    </lineage>
</organism>
<dbReference type="EC" id="4.1.2.25" evidence="6"/>
<dbReference type="SUPFAM" id="SSF55620">
    <property type="entry name" value="Tetrahydrobiopterin biosynthesis enzymes-like"/>
    <property type="match status" value="2"/>
</dbReference>
<evidence type="ECO:0000256" key="13">
    <source>
        <dbReference type="ARBA" id="ARBA00023239"/>
    </source>
</evidence>
<dbReference type="InterPro" id="IPR035907">
    <property type="entry name" value="Hppk_sf"/>
</dbReference>
<keyword evidence="10" id="KW-0418">Kinase</keyword>
<evidence type="ECO:0000313" key="17">
    <source>
        <dbReference type="EMBL" id="KAG5456820.1"/>
    </source>
</evidence>
<comment type="pathway">
    <text evidence="2">Cofactor biosynthesis; tetrahydrofolate biosynthesis; 2-amino-4-hydroxy-6-hydroxymethyl-7,8-dihydropteridine diphosphate from 7,8-dihydroneopterin triphosphate: step 3/4.</text>
</comment>
<dbReference type="UniPathway" id="UPA00077">
    <property type="reaction ID" value="UER00155"/>
</dbReference>
<comment type="caution">
    <text evidence="17">The sequence shown here is derived from an EMBL/GenBank/DDBJ whole genome shotgun (WGS) entry which is preliminary data.</text>
</comment>
<feature type="compositionally biased region" description="Pro residues" evidence="15">
    <location>
        <begin position="348"/>
        <end position="362"/>
    </location>
</feature>
<reference evidence="17 18" key="1">
    <citation type="journal article" name="Sci. Rep.">
        <title>Genome-scale phylogenetic analyses confirm Olpidium as the closest living zoosporic fungus to the non-flagellated, terrestrial fungi.</title>
        <authorList>
            <person name="Chang Y."/>
            <person name="Rochon D."/>
            <person name="Sekimoto S."/>
            <person name="Wang Y."/>
            <person name="Chovatia M."/>
            <person name="Sandor L."/>
            <person name="Salamov A."/>
            <person name="Grigoriev I.V."/>
            <person name="Stajich J.E."/>
            <person name="Spatafora J.W."/>
        </authorList>
    </citation>
    <scope>NUCLEOTIDE SEQUENCE [LARGE SCALE GENOMIC DNA]</scope>
    <source>
        <strain evidence="17">S191</strain>
    </source>
</reference>
<dbReference type="InterPro" id="IPR006156">
    <property type="entry name" value="Dihydroneopterin_aldolase"/>
</dbReference>
<dbReference type="PANTHER" id="PTHR42844">
    <property type="entry name" value="DIHYDRONEOPTERIN ALDOLASE 1-RELATED"/>
    <property type="match status" value="1"/>
</dbReference>
<dbReference type="Gene3D" id="3.30.1130.10">
    <property type="match status" value="2"/>
</dbReference>
<dbReference type="GO" id="GO:0016301">
    <property type="term" value="F:kinase activity"/>
    <property type="evidence" value="ECO:0007669"/>
    <property type="project" value="UniProtKB-KW"/>
</dbReference>
<dbReference type="AlphaFoldDB" id="A0A8H7ZPB9"/>
<feature type="region of interest" description="Disordered" evidence="15">
    <location>
        <begin position="318"/>
        <end position="337"/>
    </location>
</feature>
<dbReference type="InterPro" id="IPR043133">
    <property type="entry name" value="GTP-CH-I_C/QueF"/>
</dbReference>
<evidence type="ECO:0000256" key="11">
    <source>
        <dbReference type="ARBA" id="ARBA00022840"/>
    </source>
</evidence>
<keyword evidence="11" id="KW-0067">ATP-binding</keyword>
<protein>
    <recommendedName>
        <fullName evidence="14">7,8-dihydroneopterin aldolase</fullName>
        <ecNumber evidence="7">2.7.6.3</ecNumber>
        <ecNumber evidence="6">4.1.2.25</ecNumber>
    </recommendedName>
</protein>
<evidence type="ECO:0000256" key="6">
    <source>
        <dbReference type="ARBA" id="ARBA00013043"/>
    </source>
</evidence>
<dbReference type="GO" id="GO:0005524">
    <property type="term" value="F:ATP binding"/>
    <property type="evidence" value="ECO:0007669"/>
    <property type="project" value="UniProtKB-KW"/>
</dbReference>
<evidence type="ECO:0000313" key="18">
    <source>
        <dbReference type="Proteomes" id="UP000673691"/>
    </source>
</evidence>
<dbReference type="GO" id="GO:0004150">
    <property type="term" value="F:dihydroneopterin aldolase activity"/>
    <property type="evidence" value="ECO:0007669"/>
    <property type="project" value="UniProtKB-EC"/>
</dbReference>
<dbReference type="Gene3D" id="3.30.70.560">
    <property type="entry name" value="7,8-Dihydro-6-hydroxymethylpterin-pyrophosphokinase HPPK"/>
    <property type="match status" value="1"/>
</dbReference>
<dbReference type="SUPFAM" id="SSF55083">
    <property type="entry name" value="6-hydroxymethyl-7,8-dihydropterin pyrophosphokinase, HPPK"/>
    <property type="match status" value="1"/>
</dbReference>
<feature type="compositionally biased region" description="Low complexity" evidence="15">
    <location>
        <begin position="363"/>
        <end position="384"/>
    </location>
</feature>
<dbReference type="InterPro" id="IPR006157">
    <property type="entry name" value="FolB_dom"/>
</dbReference>
<comment type="pathway">
    <text evidence="3">Cofactor biosynthesis; tetrahydrofolate biosynthesis; 2-amino-4-hydroxy-6-hydroxymethyl-7,8-dihydropteridine diphosphate from 7,8-dihydroneopterin triphosphate: step 4/4.</text>
</comment>
<dbReference type="EMBL" id="JAEFCI010011103">
    <property type="protein sequence ID" value="KAG5456820.1"/>
    <property type="molecule type" value="Genomic_DNA"/>
</dbReference>
<dbReference type="Proteomes" id="UP000673691">
    <property type="component" value="Unassembled WGS sequence"/>
</dbReference>
<evidence type="ECO:0000256" key="12">
    <source>
        <dbReference type="ARBA" id="ARBA00022909"/>
    </source>
</evidence>
<keyword evidence="18" id="KW-1185">Reference proteome</keyword>
<feature type="compositionally biased region" description="Polar residues" evidence="15">
    <location>
        <begin position="482"/>
        <end position="491"/>
    </location>
</feature>
<keyword evidence="8" id="KW-0808">Transferase</keyword>
<evidence type="ECO:0000256" key="15">
    <source>
        <dbReference type="SAM" id="MobiDB-lite"/>
    </source>
</evidence>
<feature type="non-terminal residue" evidence="17">
    <location>
        <position position="491"/>
    </location>
</feature>
<feature type="compositionally biased region" description="Pro residues" evidence="15">
    <location>
        <begin position="465"/>
        <end position="478"/>
    </location>
</feature>
<feature type="compositionally biased region" description="Basic and acidic residues" evidence="15">
    <location>
        <begin position="323"/>
        <end position="334"/>
    </location>
</feature>
<dbReference type="InterPro" id="IPR000550">
    <property type="entry name" value="Hppk"/>
</dbReference>
<keyword evidence="12" id="KW-0289">Folate biosynthesis</keyword>
<evidence type="ECO:0000256" key="9">
    <source>
        <dbReference type="ARBA" id="ARBA00022741"/>
    </source>
</evidence>
<dbReference type="EC" id="2.7.6.3" evidence="7"/>
<accession>A0A8H7ZPB9</accession>
<gene>
    <name evidence="17" type="ORF">BJ554DRAFT_3329</name>
</gene>
<dbReference type="GO" id="GO:0046654">
    <property type="term" value="P:tetrahydrofolate biosynthetic process"/>
    <property type="evidence" value="ECO:0007669"/>
    <property type="project" value="UniProtKB-UniPathway"/>
</dbReference>
<proteinExistence type="inferred from homology"/>
<feature type="domain" description="Dihydroneopterin aldolase/epimerase" evidence="16">
    <location>
        <begin position="195"/>
        <end position="307"/>
    </location>
</feature>
<feature type="domain" description="Dihydroneopterin aldolase/epimerase" evidence="16">
    <location>
        <begin position="22"/>
        <end position="133"/>
    </location>
</feature>
<sequence length="491" mass="52222">MLSAAARPPPAAARGIGGDDRIIVRDLFVRTVIGVDAWERWKEQPVKVTVTLHTDIGRVGATDLLANTVNYGTVAKSVTAFSESAKHTSLEALAGGIARSLLDGFPPAAKAVVRVERPKSLLHARTSGVEITRTRAYTERRRALLRAAAARGGEGEDDDNDDEEGDVVEAAAADAAGGGPADLRARFPEDERYTVHVGDLRVNAIIGVNPWERMERQAVVLNLTVRRRSRGCGGGVDADRAAPYSYRTMVRRISEFVEASSYKTVEALTTAVARIAVEECNVEEITVRVEKPSALAFAEAAGVEITRTRRFFEDMDNSEVEEEIRHGPASRHVEPPSAVAAVRVPAVPGTPRPPPAPSPRGPADPAGRSPSSLASPSSPPSSAGGRHVAFVALGSNLGVLHANIFEALRRLEAPEPPSSRGQPGSPSAAARCSVLDTSFLYQTTPMYVEEQPAFLNAACKVTKPVRPPPSTPSPPQPLPASVFSSTKANSR</sequence>
<evidence type="ECO:0000256" key="2">
    <source>
        <dbReference type="ARBA" id="ARBA00005013"/>
    </source>
</evidence>
<dbReference type="PANTHER" id="PTHR42844:SF1">
    <property type="entry name" value="DIHYDRONEOPTERIN ALDOLASE 1-RELATED"/>
    <property type="match status" value="1"/>
</dbReference>
<feature type="region of interest" description="Disordered" evidence="15">
    <location>
        <begin position="462"/>
        <end position="491"/>
    </location>
</feature>
<dbReference type="CDD" id="cd00534">
    <property type="entry name" value="DHNA_DHNTPE"/>
    <property type="match status" value="1"/>
</dbReference>
<dbReference type="NCBIfam" id="TIGR00526">
    <property type="entry name" value="folB_dom"/>
    <property type="match status" value="2"/>
</dbReference>
<evidence type="ECO:0000256" key="14">
    <source>
        <dbReference type="ARBA" id="ARBA00032903"/>
    </source>
</evidence>
<dbReference type="GO" id="GO:0005737">
    <property type="term" value="C:cytoplasm"/>
    <property type="evidence" value="ECO:0007669"/>
    <property type="project" value="TreeGrafter"/>
</dbReference>
<dbReference type="Pfam" id="PF02152">
    <property type="entry name" value="FolB"/>
    <property type="match status" value="2"/>
</dbReference>
<comment type="catalytic activity">
    <reaction evidence="1">
        <text>7,8-dihydroneopterin = 6-hydroxymethyl-7,8-dihydropterin + glycolaldehyde</text>
        <dbReference type="Rhea" id="RHEA:10540"/>
        <dbReference type="ChEBI" id="CHEBI:17001"/>
        <dbReference type="ChEBI" id="CHEBI:17071"/>
        <dbReference type="ChEBI" id="CHEBI:44841"/>
        <dbReference type="EC" id="4.1.2.25"/>
    </reaction>
</comment>
<feature type="region of interest" description="Disordered" evidence="15">
    <location>
        <begin position="345"/>
        <end position="384"/>
    </location>
</feature>
<evidence type="ECO:0000256" key="7">
    <source>
        <dbReference type="ARBA" id="ARBA00013253"/>
    </source>
</evidence>
<evidence type="ECO:0000256" key="10">
    <source>
        <dbReference type="ARBA" id="ARBA00022777"/>
    </source>
</evidence>
<evidence type="ECO:0000256" key="8">
    <source>
        <dbReference type="ARBA" id="ARBA00022679"/>
    </source>
</evidence>
<evidence type="ECO:0000259" key="16">
    <source>
        <dbReference type="SMART" id="SM00905"/>
    </source>
</evidence>
<name>A0A8H7ZPB9_9FUNG</name>
<comment type="similarity">
    <text evidence="4">Belongs to the DHNA family.</text>
</comment>
<dbReference type="OrthoDB" id="615426at2759"/>